<dbReference type="Proteomes" id="UP000887013">
    <property type="component" value="Unassembled WGS sequence"/>
</dbReference>
<sequence length="74" mass="7333">MLVIALMSSDVEGHHGPILFYKAGRGGGAGGALATLLAAGAVAKLLQSHSGGGESHQVHPIFIPVPVGHGGGHY</sequence>
<comment type="caution">
    <text evidence="1">The sequence shown here is derived from an EMBL/GenBank/DDBJ whole genome shotgun (WGS) entry which is preliminary data.</text>
</comment>
<organism evidence="1 2">
    <name type="scientific">Nephila pilipes</name>
    <name type="common">Giant wood spider</name>
    <name type="synonym">Nephila maculata</name>
    <dbReference type="NCBI Taxonomy" id="299642"/>
    <lineage>
        <taxon>Eukaryota</taxon>
        <taxon>Metazoa</taxon>
        <taxon>Ecdysozoa</taxon>
        <taxon>Arthropoda</taxon>
        <taxon>Chelicerata</taxon>
        <taxon>Arachnida</taxon>
        <taxon>Araneae</taxon>
        <taxon>Araneomorphae</taxon>
        <taxon>Entelegynae</taxon>
        <taxon>Araneoidea</taxon>
        <taxon>Nephilidae</taxon>
        <taxon>Nephila</taxon>
    </lineage>
</organism>
<name>A0A8X6Q0P1_NEPPI</name>
<proteinExistence type="predicted"/>
<accession>A0A8X6Q0P1</accession>
<keyword evidence="2" id="KW-1185">Reference proteome</keyword>
<reference evidence="1" key="1">
    <citation type="submission" date="2020-08" db="EMBL/GenBank/DDBJ databases">
        <title>Multicomponent nature underlies the extraordinary mechanical properties of spider dragline silk.</title>
        <authorList>
            <person name="Kono N."/>
            <person name="Nakamura H."/>
            <person name="Mori M."/>
            <person name="Yoshida Y."/>
            <person name="Ohtoshi R."/>
            <person name="Malay A.D."/>
            <person name="Moran D.A.P."/>
            <person name="Tomita M."/>
            <person name="Numata K."/>
            <person name="Arakawa K."/>
        </authorList>
    </citation>
    <scope>NUCLEOTIDE SEQUENCE</scope>
</reference>
<dbReference type="AlphaFoldDB" id="A0A8X6Q0P1"/>
<gene>
    <name evidence="1" type="ORF">NPIL_80121</name>
</gene>
<evidence type="ECO:0000313" key="1">
    <source>
        <dbReference type="EMBL" id="GFT99986.1"/>
    </source>
</evidence>
<protein>
    <submittedName>
        <fullName evidence="1">Uncharacterized protein</fullName>
    </submittedName>
</protein>
<dbReference type="EMBL" id="BMAW01027050">
    <property type="protein sequence ID" value="GFT99986.1"/>
    <property type="molecule type" value="Genomic_DNA"/>
</dbReference>
<evidence type="ECO:0000313" key="2">
    <source>
        <dbReference type="Proteomes" id="UP000887013"/>
    </source>
</evidence>